<dbReference type="OrthoDB" id="9767869at2"/>
<evidence type="ECO:0000256" key="1">
    <source>
        <dbReference type="ARBA" id="ARBA00022714"/>
    </source>
</evidence>
<dbReference type="InterPro" id="IPR017941">
    <property type="entry name" value="Rieske_2Fe-2S"/>
</dbReference>
<dbReference type="AlphaFoldDB" id="A0A1G7D5H0"/>
<evidence type="ECO:0000256" key="6">
    <source>
        <dbReference type="ARBA" id="ARBA00034078"/>
    </source>
</evidence>
<dbReference type="SUPFAM" id="SSF50022">
    <property type="entry name" value="ISP domain"/>
    <property type="match status" value="1"/>
</dbReference>
<keyword evidence="2" id="KW-0479">Metal-binding</keyword>
<organism evidence="8 9">
    <name type="scientific">Desulfuromonas thiophila</name>
    <dbReference type="NCBI Taxonomy" id="57664"/>
    <lineage>
        <taxon>Bacteria</taxon>
        <taxon>Pseudomonadati</taxon>
        <taxon>Thermodesulfobacteriota</taxon>
        <taxon>Desulfuromonadia</taxon>
        <taxon>Desulfuromonadales</taxon>
        <taxon>Desulfuromonadaceae</taxon>
        <taxon>Desulfuromonas</taxon>
    </lineage>
</organism>
<proteinExistence type="predicted"/>
<dbReference type="PRINTS" id="PR00162">
    <property type="entry name" value="RIESKE"/>
</dbReference>
<evidence type="ECO:0000256" key="2">
    <source>
        <dbReference type="ARBA" id="ARBA00022723"/>
    </source>
</evidence>
<feature type="domain" description="Rieske" evidence="7">
    <location>
        <begin position="39"/>
        <end position="128"/>
    </location>
</feature>
<dbReference type="Proteomes" id="UP000243205">
    <property type="component" value="Unassembled WGS sequence"/>
</dbReference>
<protein>
    <submittedName>
        <fullName evidence="8">Rieske [2Fe-2S] domain-containing protein</fullName>
    </submittedName>
</protein>
<dbReference type="RefSeq" id="WP_092079257.1">
    <property type="nucleotide sequence ID" value="NZ_FNAQ01000012.1"/>
</dbReference>
<keyword evidence="3" id="KW-0408">Iron</keyword>
<dbReference type="PANTHER" id="PTHR10134">
    <property type="entry name" value="CYTOCHROME B-C1 COMPLEX SUBUNIT RIESKE, MITOCHONDRIAL"/>
    <property type="match status" value="1"/>
</dbReference>
<dbReference type="Pfam" id="PF00355">
    <property type="entry name" value="Rieske"/>
    <property type="match status" value="1"/>
</dbReference>
<dbReference type="CDD" id="cd03467">
    <property type="entry name" value="Rieske"/>
    <property type="match status" value="1"/>
</dbReference>
<dbReference type="InterPro" id="IPR005805">
    <property type="entry name" value="Rieske_Fe-S_prot_C"/>
</dbReference>
<keyword evidence="9" id="KW-1185">Reference proteome</keyword>
<comment type="cofactor">
    <cofactor evidence="6">
        <name>[2Fe-2S] cluster</name>
        <dbReference type="ChEBI" id="CHEBI:190135"/>
    </cofactor>
</comment>
<evidence type="ECO:0000313" key="8">
    <source>
        <dbReference type="EMBL" id="SDE46822.1"/>
    </source>
</evidence>
<evidence type="ECO:0000256" key="4">
    <source>
        <dbReference type="ARBA" id="ARBA00023014"/>
    </source>
</evidence>
<dbReference type="InterPro" id="IPR036922">
    <property type="entry name" value="Rieske_2Fe-2S_sf"/>
</dbReference>
<dbReference type="GO" id="GO:0016020">
    <property type="term" value="C:membrane"/>
    <property type="evidence" value="ECO:0007669"/>
    <property type="project" value="InterPro"/>
</dbReference>
<evidence type="ECO:0000313" key="9">
    <source>
        <dbReference type="Proteomes" id="UP000243205"/>
    </source>
</evidence>
<dbReference type="GO" id="GO:0051537">
    <property type="term" value="F:2 iron, 2 sulfur cluster binding"/>
    <property type="evidence" value="ECO:0007669"/>
    <property type="project" value="UniProtKB-KW"/>
</dbReference>
<evidence type="ECO:0000256" key="3">
    <source>
        <dbReference type="ARBA" id="ARBA00023004"/>
    </source>
</evidence>
<dbReference type="InterPro" id="IPR006311">
    <property type="entry name" value="TAT_signal"/>
</dbReference>
<evidence type="ECO:0000259" key="7">
    <source>
        <dbReference type="PROSITE" id="PS51296"/>
    </source>
</evidence>
<dbReference type="PROSITE" id="PS51318">
    <property type="entry name" value="TAT"/>
    <property type="match status" value="1"/>
</dbReference>
<keyword evidence="4" id="KW-0411">Iron-sulfur</keyword>
<dbReference type="STRING" id="57664.SAMN05661003_11235"/>
<name>A0A1G7D5H0_9BACT</name>
<evidence type="ECO:0000256" key="5">
    <source>
        <dbReference type="ARBA" id="ARBA00023157"/>
    </source>
</evidence>
<reference evidence="9" key="1">
    <citation type="submission" date="2016-10" db="EMBL/GenBank/DDBJ databases">
        <authorList>
            <person name="Varghese N."/>
            <person name="Submissions S."/>
        </authorList>
    </citation>
    <scope>NUCLEOTIDE SEQUENCE [LARGE SCALE GENOMIC DNA]</scope>
    <source>
        <strain evidence="9">DSM 8987</strain>
    </source>
</reference>
<dbReference type="GO" id="GO:0046872">
    <property type="term" value="F:metal ion binding"/>
    <property type="evidence" value="ECO:0007669"/>
    <property type="project" value="UniProtKB-KW"/>
</dbReference>
<dbReference type="Gene3D" id="2.102.10.10">
    <property type="entry name" value="Rieske [2Fe-2S] iron-sulphur domain"/>
    <property type="match status" value="1"/>
</dbReference>
<sequence length="136" mass="14906">MANPAASRRRFIKTLMLGLAGGWFLRRFFTLPAVPARLLVTVADADLPQRGALVFRQQRLALIRDQDQVYALSLVCTHLGCTLAVLPEALVCPCHGSRFDAAGAVQAGPASQALPRLRLQRQGDQWQVYDQPIGRG</sequence>
<dbReference type="PROSITE" id="PS51296">
    <property type="entry name" value="RIESKE"/>
    <property type="match status" value="1"/>
</dbReference>
<keyword evidence="5" id="KW-1015">Disulfide bond</keyword>
<dbReference type="EMBL" id="FNAQ01000012">
    <property type="protein sequence ID" value="SDE46822.1"/>
    <property type="molecule type" value="Genomic_DNA"/>
</dbReference>
<keyword evidence="1" id="KW-0001">2Fe-2S</keyword>
<accession>A0A1G7D5H0</accession>
<gene>
    <name evidence="8" type="ORF">SAMN05661003_11235</name>
</gene>
<dbReference type="InterPro" id="IPR014349">
    <property type="entry name" value="Rieske_Fe-S_prot"/>
</dbReference>